<dbReference type="VEuPathDB" id="FungiDB:C8Q69DRAFT_509349"/>
<dbReference type="GO" id="GO:0004376">
    <property type="term" value="F:GPI mannosyltransferase activity"/>
    <property type="evidence" value="ECO:0007669"/>
    <property type="project" value="InterPro"/>
</dbReference>
<comment type="caution">
    <text evidence="12">Lacks conserved residue(s) required for the propagation of feature annotation.</text>
</comment>
<proteinExistence type="inferred from homology"/>
<feature type="transmembrane region" description="Helical" evidence="12">
    <location>
        <begin position="267"/>
        <end position="287"/>
    </location>
</feature>
<keyword evidence="9 12" id="KW-0256">Endoplasmic reticulum</keyword>
<dbReference type="Proteomes" id="UP000283841">
    <property type="component" value="Unassembled WGS sequence"/>
</dbReference>
<keyword evidence="14" id="KW-1185">Reference proteome</keyword>
<dbReference type="PANTHER" id="PTHR12468:SF2">
    <property type="entry name" value="GPI MANNOSYLTRANSFERASE 2"/>
    <property type="match status" value="1"/>
</dbReference>
<dbReference type="STRING" id="264951.A0A443HNL8"/>
<protein>
    <recommendedName>
        <fullName evidence="4 12">GPI mannosyltransferase 2</fullName>
        <ecNumber evidence="12">2.4.1.-</ecNumber>
    </recommendedName>
</protein>
<keyword evidence="5 12" id="KW-0337">GPI-anchor biosynthesis</keyword>
<evidence type="ECO:0000256" key="6">
    <source>
        <dbReference type="ARBA" id="ARBA00022676"/>
    </source>
</evidence>
<comment type="similarity">
    <text evidence="3 12">Belongs to the PIGV family.</text>
</comment>
<dbReference type="Pfam" id="PF04188">
    <property type="entry name" value="Mannosyl_trans2"/>
    <property type="match status" value="1"/>
</dbReference>
<dbReference type="GeneID" id="39602360"/>
<dbReference type="RefSeq" id="XP_028483050.1">
    <property type="nucleotide sequence ID" value="XM_028633083.1"/>
</dbReference>
<dbReference type="AlphaFoldDB" id="A0A443HNL8"/>
<keyword evidence="6 12" id="KW-0328">Glycosyltransferase</keyword>
<evidence type="ECO:0000256" key="4">
    <source>
        <dbReference type="ARBA" id="ARBA00013795"/>
    </source>
</evidence>
<dbReference type="GO" id="GO:0005789">
    <property type="term" value="C:endoplasmic reticulum membrane"/>
    <property type="evidence" value="ECO:0007669"/>
    <property type="project" value="UniProtKB-SubCell"/>
</dbReference>
<dbReference type="GO" id="GO:0000009">
    <property type="term" value="F:alpha-1,6-mannosyltransferase activity"/>
    <property type="evidence" value="ECO:0007669"/>
    <property type="project" value="InterPro"/>
</dbReference>
<dbReference type="EC" id="2.4.1.-" evidence="12"/>
<feature type="transmembrane region" description="Helical" evidence="12">
    <location>
        <begin position="126"/>
        <end position="149"/>
    </location>
</feature>
<gene>
    <name evidence="13" type="ORF">C8Q69DRAFT_509349</name>
</gene>
<evidence type="ECO:0000256" key="7">
    <source>
        <dbReference type="ARBA" id="ARBA00022679"/>
    </source>
</evidence>
<sequence>MATWERAYTQALLHPVKSLAVVFWAWKLILFLTVSLSPGPGYDTCATLLPLREPDTSDSATRFGHSGLPSILLRFVRWDSIYFLRVAERGYLFEQEWAWGYGYTKLLSILTSVFHRTDEMGGAAKIAVVGVGLSHFTHFLSVLALYGLTKKAFGTEKISEKAFCFLSALLHIITPAGAFLSAPYAEAPFSLLNFAGFYLYASALHNDRPGKSALRDAQLLLAASSFATATTVRSNGIISGSLFAYDCVVLLFQILSRGVSVDAVHRLIITILGGIIIALGMILPQYVAYTSYCATETLTRPWCQRLIPSIYTWVQSEYWNVGFLRYWTLSNLPLFCLAAPMLAILMLSSVWSFKTFARATEKGLANGGNSHQENIKQKVLLRLAIPQALLAVAALTSYHVQIINRISSGYPLWYWYIVAHVLEAYRSPKSGSRKYTAIVRGMVVYALTQAVLFGSFLPPA</sequence>
<keyword evidence="11 12" id="KW-0472">Membrane</keyword>
<comment type="subcellular location">
    <subcellularLocation>
        <location evidence="1 12">Endoplasmic reticulum membrane</location>
        <topology evidence="1 12">Multi-pass membrane protein</topology>
    </subcellularLocation>
</comment>
<evidence type="ECO:0000256" key="2">
    <source>
        <dbReference type="ARBA" id="ARBA00004687"/>
    </source>
</evidence>
<evidence type="ECO:0000256" key="1">
    <source>
        <dbReference type="ARBA" id="ARBA00004477"/>
    </source>
</evidence>
<dbReference type="PANTHER" id="PTHR12468">
    <property type="entry name" value="GPI MANNOSYLTRANSFERASE 2"/>
    <property type="match status" value="1"/>
</dbReference>
<accession>A0A443HNL8</accession>
<dbReference type="GO" id="GO:0031501">
    <property type="term" value="C:mannosyltransferase complex"/>
    <property type="evidence" value="ECO:0007669"/>
    <property type="project" value="TreeGrafter"/>
</dbReference>
<comment type="function">
    <text evidence="12">Mannosyltransferase involved in glycosylphosphatidylinositol-anchor biosynthesis.</text>
</comment>
<keyword evidence="10 12" id="KW-1133">Transmembrane helix</keyword>
<evidence type="ECO:0000313" key="14">
    <source>
        <dbReference type="Proteomes" id="UP000283841"/>
    </source>
</evidence>
<evidence type="ECO:0000256" key="11">
    <source>
        <dbReference type="ARBA" id="ARBA00023136"/>
    </source>
</evidence>
<evidence type="ECO:0000256" key="9">
    <source>
        <dbReference type="ARBA" id="ARBA00022824"/>
    </source>
</evidence>
<feature type="transmembrane region" description="Helical" evidence="12">
    <location>
        <begin position="161"/>
        <end position="182"/>
    </location>
</feature>
<feature type="transmembrane region" description="Helical" evidence="12">
    <location>
        <begin position="236"/>
        <end position="255"/>
    </location>
</feature>
<evidence type="ECO:0000256" key="10">
    <source>
        <dbReference type="ARBA" id="ARBA00022989"/>
    </source>
</evidence>
<keyword evidence="7 12" id="KW-0808">Transferase</keyword>
<dbReference type="GO" id="GO:0006506">
    <property type="term" value="P:GPI anchor biosynthetic process"/>
    <property type="evidence" value="ECO:0007669"/>
    <property type="project" value="UniProtKB-UniPathway"/>
</dbReference>
<organism evidence="13 14">
    <name type="scientific">Byssochlamys spectabilis</name>
    <name type="common">Paecilomyces variotii</name>
    <dbReference type="NCBI Taxonomy" id="264951"/>
    <lineage>
        <taxon>Eukaryota</taxon>
        <taxon>Fungi</taxon>
        <taxon>Dikarya</taxon>
        <taxon>Ascomycota</taxon>
        <taxon>Pezizomycotina</taxon>
        <taxon>Eurotiomycetes</taxon>
        <taxon>Eurotiomycetidae</taxon>
        <taxon>Eurotiales</taxon>
        <taxon>Thermoascaceae</taxon>
        <taxon>Paecilomyces</taxon>
    </lineage>
</organism>
<evidence type="ECO:0000256" key="5">
    <source>
        <dbReference type="ARBA" id="ARBA00022502"/>
    </source>
</evidence>
<dbReference type="UniPathway" id="UPA00196"/>
<feature type="transmembrane region" description="Helical" evidence="12">
    <location>
        <begin position="332"/>
        <end position="353"/>
    </location>
</feature>
<dbReference type="InterPro" id="IPR007315">
    <property type="entry name" value="PIG-V/Gpi18"/>
</dbReference>
<dbReference type="EMBL" id="RCNU01000010">
    <property type="protein sequence ID" value="RWQ93405.1"/>
    <property type="molecule type" value="Genomic_DNA"/>
</dbReference>
<comment type="pathway">
    <text evidence="2 12">Glycolipid biosynthesis; glycosylphosphatidylinositol-anchor biosynthesis.</text>
</comment>
<comment type="caution">
    <text evidence="13">The sequence shown here is derived from an EMBL/GenBank/DDBJ whole genome shotgun (WGS) entry which is preliminary data.</text>
</comment>
<feature type="transmembrane region" description="Helical" evidence="12">
    <location>
        <begin position="437"/>
        <end position="457"/>
    </location>
</feature>
<reference evidence="13 14" key="1">
    <citation type="journal article" date="2018" name="Front. Microbiol.">
        <title>Genomic and genetic insights into a cosmopolitan fungus, Paecilomyces variotii (Eurotiales).</title>
        <authorList>
            <person name="Urquhart A.S."/>
            <person name="Mondo S.J."/>
            <person name="Makela M.R."/>
            <person name="Hane J.K."/>
            <person name="Wiebenga A."/>
            <person name="He G."/>
            <person name="Mihaltcheva S."/>
            <person name="Pangilinan J."/>
            <person name="Lipzen A."/>
            <person name="Barry K."/>
            <person name="de Vries R.P."/>
            <person name="Grigoriev I.V."/>
            <person name="Idnurm A."/>
        </authorList>
    </citation>
    <scope>NUCLEOTIDE SEQUENCE [LARGE SCALE GENOMIC DNA]</scope>
    <source>
        <strain evidence="13 14">CBS 101075</strain>
    </source>
</reference>
<evidence type="ECO:0000313" key="13">
    <source>
        <dbReference type="EMBL" id="RWQ93405.1"/>
    </source>
</evidence>
<evidence type="ECO:0000256" key="3">
    <source>
        <dbReference type="ARBA" id="ARBA00008698"/>
    </source>
</evidence>
<name>A0A443HNL8_BYSSP</name>
<evidence type="ECO:0000256" key="8">
    <source>
        <dbReference type="ARBA" id="ARBA00022692"/>
    </source>
</evidence>
<feature type="transmembrane region" description="Helical" evidence="12">
    <location>
        <begin position="12"/>
        <end position="34"/>
    </location>
</feature>
<evidence type="ECO:0000256" key="12">
    <source>
        <dbReference type="RuleBase" id="RU363112"/>
    </source>
</evidence>
<keyword evidence="8 12" id="KW-0812">Transmembrane</keyword>